<proteinExistence type="predicted"/>
<gene>
    <name evidence="1" type="ORF">FA15DRAFT_549638</name>
</gene>
<evidence type="ECO:0000313" key="1">
    <source>
        <dbReference type="EMBL" id="TFK18082.1"/>
    </source>
</evidence>
<dbReference type="OrthoDB" id="3223501at2759"/>
<reference evidence="1 2" key="1">
    <citation type="journal article" date="2019" name="Nat. Ecol. Evol.">
        <title>Megaphylogeny resolves global patterns of mushroom evolution.</title>
        <authorList>
            <person name="Varga T."/>
            <person name="Krizsan K."/>
            <person name="Foldi C."/>
            <person name="Dima B."/>
            <person name="Sanchez-Garcia M."/>
            <person name="Sanchez-Ramirez S."/>
            <person name="Szollosi G.J."/>
            <person name="Szarkandi J.G."/>
            <person name="Papp V."/>
            <person name="Albert L."/>
            <person name="Andreopoulos W."/>
            <person name="Angelini C."/>
            <person name="Antonin V."/>
            <person name="Barry K.W."/>
            <person name="Bougher N.L."/>
            <person name="Buchanan P."/>
            <person name="Buyck B."/>
            <person name="Bense V."/>
            <person name="Catcheside P."/>
            <person name="Chovatia M."/>
            <person name="Cooper J."/>
            <person name="Damon W."/>
            <person name="Desjardin D."/>
            <person name="Finy P."/>
            <person name="Geml J."/>
            <person name="Haridas S."/>
            <person name="Hughes K."/>
            <person name="Justo A."/>
            <person name="Karasinski D."/>
            <person name="Kautmanova I."/>
            <person name="Kiss B."/>
            <person name="Kocsube S."/>
            <person name="Kotiranta H."/>
            <person name="LaButti K.M."/>
            <person name="Lechner B.E."/>
            <person name="Liimatainen K."/>
            <person name="Lipzen A."/>
            <person name="Lukacs Z."/>
            <person name="Mihaltcheva S."/>
            <person name="Morgado L.N."/>
            <person name="Niskanen T."/>
            <person name="Noordeloos M.E."/>
            <person name="Ohm R.A."/>
            <person name="Ortiz-Santana B."/>
            <person name="Ovrebo C."/>
            <person name="Racz N."/>
            <person name="Riley R."/>
            <person name="Savchenko A."/>
            <person name="Shiryaev A."/>
            <person name="Soop K."/>
            <person name="Spirin V."/>
            <person name="Szebenyi C."/>
            <person name="Tomsovsky M."/>
            <person name="Tulloss R.E."/>
            <person name="Uehling J."/>
            <person name="Grigoriev I.V."/>
            <person name="Vagvolgyi C."/>
            <person name="Papp T."/>
            <person name="Martin F.M."/>
            <person name="Miettinen O."/>
            <person name="Hibbett D.S."/>
            <person name="Nagy L.G."/>
        </authorList>
    </citation>
    <scope>NUCLEOTIDE SEQUENCE [LARGE SCALE GENOMIC DNA]</scope>
    <source>
        <strain evidence="1 2">CBS 121175</strain>
    </source>
</reference>
<dbReference type="STRING" id="230819.A0A5C3KDY2"/>
<sequence length="75" mass="8554">TKYISWAGDMEAWFCSQGLWRLVSGSSPCPGEYKAALDIWETRADKAAGWLWLMLESDQKIHVSGIKDDPCTMWK</sequence>
<dbReference type="EMBL" id="ML210433">
    <property type="protein sequence ID" value="TFK18082.1"/>
    <property type="molecule type" value="Genomic_DNA"/>
</dbReference>
<organism evidence="1 2">
    <name type="scientific">Coprinopsis marcescibilis</name>
    <name type="common">Agaric fungus</name>
    <name type="synonym">Psathyrella marcescibilis</name>
    <dbReference type="NCBI Taxonomy" id="230819"/>
    <lineage>
        <taxon>Eukaryota</taxon>
        <taxon>Fungi</taxon>
        <taxon>Dikarya</taxon>
        <taxon>Basidiomycota</taxon>
        <taxon>Agaricomycotina</taxon>
        <taxon>Agaricomycetes</taxon>
        <taxon>Agaricomycetidae</taxon>
        <taxon>Agaricales</taxon>
        <taxon>Agaricineae</taxon>
        <taxon>Psathyrellaceae</taxon>
        <taxon>Coprinopsis</taxon>
    </lineage>
</organism>
<dbReference type="Proteomes" id="UP000307440">
    <property type="component" value="Unassembled WGS sequence"/>
</dbReference>
<keyword evidence="2" id="KW-1185">Reference proteome</keyword>
<feature type="non-terminal residue" evidence="1">
    <location>
        <position position="1"/>
    </location>
</feature>
<name>A0A5C3KDY2_COPMA</name>
<protein>
    <submittedName>
        <fullName evidence="1">Uncharacterized protein</fullName>
    </submittedName>
</protein>
<accession>A0A5C3KDY2</accession>
<evidence type="ECO:0000313" key="2">
    <source>
        <dbReference type="Proteomes" id="UP000307440"/>
    </source>
</evidence>
<dbReference type="AlphaFoldDB" id="A0A5C3KDY2"/>
<feature type="non-terminal residue" evidence="1">
    <location>
        <position position="75"/>
    </location>
</feature>